<dbReference type="InterPro" id="IPR051783">
    <property type="entry name" value="NAD(P)-dependent_oxidoreduct"/>
</dbReference>
<evidence type="ECO:0000313" key="1">
    <source>
        <dbReference type="EMBL" id="KAF2028262.1"/>
    </source>
</evidence>
<reference evidence="1" key="1">
    <citation type="journal article" date="2020" name="Stud. Mycol.">
        <title>101 Dothideomycetes genomes: a test case for predicting lifestyles and emergence of pathogens.</title>
        <authorList>
            <person name="Haridas S."/>
            <person name="Albert R."/>
            <person name="Binder M."/>
            <person name="Bloem J."/>
            <person name="Labutti K."/>
            <person name="Salamov A."/>
            <person name="Andreopoulos B."/>
            <person name="Baker S."/>
            <person name="Barry K."/>
            <person name="Bills G."/>
            <person name="Bluhm B."/>
            <person name="Cannon C."/>
            <person name="Castanera R."/>
            <person name="Culley D."/>
            <person name="Daum C."/>
            <person name="Ezra D."/>
            <person name="Gonzalez J."/>
            <person name="Henrissat B."/>
            <person name="Kuo A."/>
            <person name="Liang C."/>
            <person name="Lipzen A."/>
            <person name="Lutzoni F."/>
            <person name="Magnuson J."/>
            <person name="Mondo S."/>
            <person name="Nolan M."/>
            <person name="Ohm R."/>
            <person name="Pangilinan J."/>
            <person name="Park H.-J."/>
            <person name="Ramirez L."/>
            <person name="Alfaro M."/>
            <person name="Sun H."/>
            <person name="Tritt A."/>
            <person name="Yoshinaga Y."/>
            <person name="Zwiers L.-H."/>
            <person name="Turgeon B."/>
            <person name="Goodwin S."/>
            <person name="Spatafora J."/>
            <person name="Crous P."/>
            <person name="Grigoriev I."/>
        </authorList>
    </citation>
    <scope>NUCLEOTIDE SEQUENCE</scope>
    <source>
        <strain evidence="1">CBS 110217</strain>
    </source>
</reference>
<accession>A0A9P4LL35</accession>
<evidence type="ECO:0008006" key="3">
    <source>
        <dbReference type="Google" id="ProtNLM"/>
    </source>
</evidence>
<organism evidence="1 2">
    <name type="scientific">Setomelanomma holmii</name>
    <dbReference type="NCBI Taxonomy" id="210430"/>
    <lineage>
        <taxon>Eukaryota</taxon>
        <taxon>Fungi</taxon>
        <taxon>Dikarya</taxon>
        <taxon>Ascomycota</taxon>
        <taxon>Pezizomycotina</taxon>
        <taxon>Dothideomycetes</taxon>
        <taxon>Pleosporomycetidae</taxon>
        <taxon>Pleosporales</taxon>
        <taxon>Pleosporineae</taxon>
        <taxon>Phaeosphaeriaceae</taxon>
        <taxon>Setomelanomma</taxon>
    </lineage>
</organism>
<proteinExistence type="predicted"/>
<dbReference type="PANTHER" id="PTHR48079">
    <property type="entry name" value="PROTEIN YEEZ"/>
    <property type="match status" value="1"/>
</dbReference>
<sequence length="363" mass="39367">MAKTRVILTGADGLIGSHVLAQLLSSSSVSVRAVVGSREAAAVLQQRYQQGIAASFDVSLLPGQDLSVPGVFDGVLCGTAEPFTAVVHTLVSSSSDRADCLARFINLEIDIILSLLGSVQETARSVTRVVIVTSLTPFARWLVGPDNGRGSARLLDGQASATTTDTTYVLATSQASDNIVYDSVTGWVRKSGGRFAITYVTVPEVYGPTIFPLETSTDLSVANRRIWDICSNEPPERTEMSPYGVDHFLDVRDLATSTIRALFVPQAANKRFVISAGIMPPGSKIAEYIVGQFPRLAGRIRIDGIPHRHNQLDDPTLDSFDMYLLASILGITYLRSPEVTILDTTRQILDLQQRKTWKNVIES</sequence>
<comment type="caution">
    <text evidence="1">The sequence shown here is derived from an EMBL/GenBank/DDBJ whole genome shotgun (WGS) entry which is preliminary data.</text>
</comment>
<dbReference type="EMBL" id="ML978215">
    <property type="protein sequence ID" value="KAF2028262.1"/>
    <property type="molecule type" value="Genomic_DNA"/>
</dbReference>
<dbReference type="AlphaFoldDB" id="A0A9P4LL35"/>
<dbReference type="GO" id="GO:0004029">
    <property type="term" value="F:aldehyde dehydrogenase (NAD+) activity"/>
    <property type="evidence" value="ECO:0007669"/>
    <property type="project" value="TreeGrafter"/>
</dbReference>
<dbReference type="PANTHER" id="PTHR48079:SF9">
    <property type="entry name" value="PUTATIVE-RELATED"/>
    <property type="match status" value="1"/>
</dbReference>
<gene>
    <name evidence="1" type="ORF">EK21DRAFT_114034</name>
</gene>
<name>A0A9P4LL35_9PLEO</name>
<dbReference type="OrthoDB" id="2735536at2759"/>
<dbReference type="Proteomes" id="UP000799777">
    <property type="component" value="Unassembled WGS sequence"/>
</dbReference>
<keyword evidence="2" id="KW-1185">Reference proteome</keyword>
<dbReference type="GO" id="GO:0005737">
    <property type="term" value="C:cytoplasm"/>
    <property type="evidence" value="ECO:0007669"/>
    <property type="project" value="TreeGrafter"/>
</dbReference>
<dbReference type="SUPFAM" id="SSF51735">
    <property type="entry name" value="NAD(P)-binding Rossmann-fold domains"/>
    <property type="match status" value="1"/>
</dbReference>
<dbReference type="Gene3D" id="3.40.50.720">
    <property type="entry name" value="NAD(P)-binding Rossmann-like Domain"/>
    <property type="match status" value="1"/>
</dbReference>
<evidence type="ECO:0000313" key="2">
    <source>
        <dbReference type="Proteomes" id="UP000799777"/>
    </source>
</evidence>
<protein>
    <recommendedName>
        <fullName evidence="3">NAD-dependent epimerase/dehydratase domain-containing protein</fullName>
    </recommendedName>
</protein>
<dbReference type="InterPro" id="IPR036291">
    <property type="entry name" value="NAD(P)-bd_dom_sf"/>
</dbReference>